<keyword evidence="2" id="KW-0472">Membrane</keyword>
<proteinExistence type="inferred from homology"/>
<dbReference type="HOGENOM" id="CLU_002351_7_1_7"/>
<dbReference type="RefSeq" id="WP_012633640.1">
    <property type="nucleotide sequence ID" value="NC_011891.1"/>
</dbReference>
<dbReference type="PANTHER" id="PTHR10788">
    <property type="entry name" value="TREHALOSE-6-PHOSPHATE SYNTHASE"/>
    <property type="match status" value="1"/>
</dbReference>
<protein>
    <submittedName>
        <fullName evidence="3">Alpha,alpha-trehalose-phosphate synthase (UDP-forming)</fullName>
        <ecNumber evidence="3">2.4.1.15</ecNumber>
    </submittedName>
</protein>
<keyword evidence="3" id="KW-0808">Transferase</keyword>
<organism evidence="3 4">
    <name type="scientific">Anaeromyxobacter dehalogenans (strain ATCC BAA-258 / DSM 21875 / 2CP-1)</name>
    <dbReference type="NCBI Taxonomy" id="455488"/>
    <lineage>
        <taxon>Bacteria</taxon>
        <taxon>Pseudomonadati</taxon>
        <taxon>Myxococcota</taxon>
        <taxon>Myxococcia</taxon>
        <taxon>Myxococcales</taxon>
        <taxon>Cystobacterineae</taxon>
        <taxon>Anaeromyxobacteraceae</taxon>
        <taxon>Anaeromyxobacter</taxon>
    </lineage>
</organism>
<keyword evidence="4" id="KW-1185">Reference proteome</keyword>
<dbReference type="EC" id="2.4.1.15" evidence="3"/>
<dbReference type="GO" id="GO:0003825">
    <property type="term" value="F:alpha,alpha-trehalose-phosphate synthase (UDP-forming) activity"/>
    <property type="evidence" value="ECO:0007669"/>
    <property type="project" value="UniProtKB-EC"/>
</dbReference>
<evidence type="ECO:0000313" key="3">
    <source>
        <dbReference type="EMBL" id="ACL65844.1"/>
    </source>
</evidence>
<keyword evidence="2" id="KW-1133">Transmembrane helix</keyword>
<dbReference type="InterPro" id="IPR001830">
    <property type="entry name" value="Glyco_trans_20"/>
</dbReference>
<dbReference type="GO" id="GO:0005992">
    <property type="term" value="P:trehalose biosynthetic process"/>
    <property type="evidence" value="ECO:0007669"/>
    <property type="project" value="InterPro"/>
</dbReference>
<dbReference type="EMBL" id="CP001359">
    <property type="protein sequence ID" value="ACL65844.1"/>
    <property type="molecule type" value="Genomic_DNA"/>
</dbReference>
<keyword evidence="3" id="KW-0328">Glycosyltransferase</keyword>
<name>B8JCA4_ANAD2</name>
<evidence type="ECO:0000256" key="1">
    <source>
        <dbReference type="ARBA" id="ARBA00008799"/>
    </source>
</evidence>
<dbReference type="PANTHER" id="PTHR10788:SF106">
    <property type="entry name" value="BCDNA.GH08860"/>
    <property type="match status" value="1"/>
</dbReference>
<evidence type="ECO:0000256" key="2">
    <source>
        <dbReference type="SAM" id="Phobius"/>
    </source>
</evidence>
<dbReference type="AlphaFoldDB" id="B8JCA4"/>
<dbReference type="Gene3D" id="3.40.50.2000">
    <property type="entry name" value="Glycogen Phosphorylase B"/>
    <property type="match status" value="2"/>
</dbReference>
<feature type="transmembrane region" description="Helical" evidence="2">
    <location>
        <begin position="167"/>
        <end position="191"/>
    </location>
</feature>
<dbReference type="CAZy" id="GT20">
    <property type="family name" value="Glycosyltransferase Family 20"/>
</dbReference>
<dbReference type="Pfam" id="PF00982">
    <property type="entry name" value="Glyco_transf_20"/>
    <property type="match status" value="1"/>
</dbReference>
<accession>B8JCA4</accession>
<comment type="similarity">
    <text evidence="1">Belongs to the glycosyltransferase 20 family.</text>
</comment>
<dbReference type="KEGG" id="acp:A2cp1_2506"/>
<dbReference type="CDD" id="cd03788">
    <property type="entry name" value="GT20_TPS"/>
    <property type="match status" value="1"/>
</dbReference>
<evidence type="ECO:0000313" key="4">
    <source>
        <dbReference type="Proteomes" id="UP000007089"/>
    </source>
</evidence>
<keyword evidence="2" id="KW-0812">Transmembrane</keyword>
<gene>
    <name evidence="3" type="ordered locus">A2cp1_2506</name>
</gene>
<dbReference type="Proteomes" id="UP000007089">
    <property type="component" value="Chromosome"/>
</dbReference>
<dbReference type="SUPFAM" id="SSF53756">
    <property type="entry name" value="UDP-Glycosyltransferase/glycogen phosphorylase"/>
    <property type="match status" value="1"/>
</dbReference>
<sequence>MRAVLKVLVPLMLLLGAIAWGASVLVEHTARRWFDRDTRMRAELAVSGARDGLERALRKGERARVRRILGEVARDERVLGAAACDPEGALVASTSEYPEPFDCGRIRAHAAAGAAAPVTSAFEAPYGETRVHLTAVPLADEEGPLGFVALVHDMSWVATREEQTRGFLAVAFAIVALAAAVATTLAARFSWRGWSAELQRVLRATWLMPGPSAPPRTRREFQPLLSDVRALVSELASEQSEGRAGLWSPARLRDALARHLPGSEVIVVANREPYIHERRDGVLRVQHPASGLVTALEPVVQATGGTWIAHGSGAADREVVDRHARVRVPPDDPAYTLRRVWLTAAEEEGYYYGFSNEGLWPLCHVAHTRPTFRGGDFAAYRDANRKFADAVCEEANGPDPVVLVQDYHFALLPRMIRERLPRATIITFWHIPWPNSERFGICPWGPEILEGMLGSSILGFHVQAHCNNFLDSVDRYLEARLDRERQSVVLGGQETLIRAYPISIDWPTRWAADAPAAPLCRERVFADLGLAPDALLGVGIDRLDYTKGIEERLLAVERLLERFPQFRGRFTFAQLAAPSRTRIPRYQELNRNVEEVARRVNERFGEGDYRPIVLLREHHEPPTVFRYYRAADLCYVSSLHDGMNLVAKEFVAARDDEAGVLVLSRFTGASRELGEALLVNPYDLEEASSALAAALAMPREEQRERMRALRTFVSEFNVYRWAGRMLVDAGRLRKRDRVSGRITVPFRTVPGEAGGRR</sequence>
<reference evidence="3" key="1">
    <citation type="submission" date="2009-01" db="EMBL/GenBank/DDBJ databases">
        <title>Complete sequence of Anaeromyxobacter dehalogenans 2CP-1.</title>
        <authorList>
            <consortium name="US DOE Joint Genome Institute"/>
            <person name="Lucas S."/>
            <person name="Copeland A."/>
            <person name="Lapidus A."/>
            <person name="Glavina del Rio T."/>
            <person name="Dalin E."/>
            <person name="Tice H."/>
            <person name="Bruce D."/>
            <person name="Goodwin L."/>
            <person name="Pitluck S."/>
            <person name="Saunders E."/>
            <person name="Brettin T."/>
            <person name="Detter J.C."/>
            <person name="Han C."/>
            <person name="Larimer F."/>
            <person name="Land M."/>
            <person name="Hauser L."/>
            <person name="Kyrpides N."/>
            <person name="Ovchinnikova G."/>
            <person name="Beliaev A.S."/>
            <person name="Richardson P."/>
        </authorList>
    </citation>
    <scope>NUCLEOTIDE SEQUENCE</scope>
    <source>
        <strain evidence="3">2CP-1</strain>
    </source>
</reference>